<dbReference type="Gene3D" id="1.10.510.10">
    <property type="entry name" value="Transferase(Phosphotransferase) domain 1"/>
    <property type="match status" value="1"/>
</dbReference>
<evidence type="ECO:0000256" key="8">
    <source>
        <dbReference type="SAM" id="MobiDB-lite"/>
    </source>
</evidence>
<dbReference type="RefSeq" id="WP_079706587.1">
    <property type="nucleotide sequence ID" value="NZ_FUZO01000002.1"/>
</dbReference>
<proteinExistence type="predicted"/>
<dbReference type="EMBL" id="FUZO01000002">
    <property type="protein sequence ID" value="SKC68592.1"/>
    <property type="molecule type" value="Genomic_DNA"/>
</dbReference>
<evidence type="ECO:0000259" key="10">
    <source>
        <dbReference type="PROSITE" id="PS50011"/>
    </source>
</evidence>
<evidence type="ECO:0000256" key="1">
    <source>
        <dbReference type="ARBA" id="ARBA00012513"/>
    </source>
</evidence>
<organism evidence="11 12">
    <name type="scientific">Plantibacter cousiniae</name>
    <name type="common">nom. nud.</name>
    <dbReference type="NCBI Taxonomy" id="199709"/>
    <lineage>
        <taxon>Bacteria</taxon>
        <taxon>Bacillati</taxon>
        <taxon>Actinomycetota</taxon>
        <taxon>Actinomycetes</taxon>
        <taxon>Micrococcales</taxon>
        <taxon>Microbacteriaceae</taxon>
        <taxon>Plantibacter</taxon>
    </lineage>
</organism>
<dbReference type="PANTHER" id="PTHR43289">
    <property type="entry name" value="MITOGEN-ACTIVATED PROTEIN KINASE KINASE KINASE 20-RELATED"/>
    <property type="match status" value="1"/>
</dbReference>
<gene>
    <name evidence="11" type="ORF">SAMN06295973_2843</name>
</gene>
<dbReference type="Pfam" id="PF00069">
    <property type="entry name" value="Pkinase"/>
    <property type="match status" value="1"/>
</dbReference>
<feature type="compositionally biased region" description="Low complexity" evidence="8">
    <location>
        <begin position="299"/>
        <end position="310"/>
    </location>
</feature>
<dbReference type="PANTHER" id="PTHR43289:SF6">
    <property type="entry name" value="SERINE_THREONINE-PROTEIN KINASE NEKL-3"/>
    <property type="match status" value="1"/>
</dbReference>
<evidence type="ECO:0000256" key="5">
    <source>
        <dbReference type="ARBA" id="ARBA00022777"/>
    </source>
</evidence>
<keyword evidence="12" id="KW-1185">Reference proteome</keyword>
<dbReference type="CDD" id="cd14014">
    <property type="entry name" value="STKc_PknB_like"/>
    <property type="match status" value="1"/>
</dbReference>
<keyword evidence="9" id="KW-0812">Transmembrane</keyword>
<feature type="transmembrane region" description="Helical" evidence="9">
    <location>
        <begin position="362"/>
        <end position="381"/>
    </location>
</feature>
<evidence type="ECO:0000256" key="2">
    <source>
        <dbReference type="ARBA" id="ARBA00022527"/>
    </source>
</evidence>
<dbReference type="EC" id="2.7.11.1" evidence="1"/>
<keyword evidence="3" id="KW-0808">Transferase</keyword>
<evidence type="ECO:0000313" key="12">
    <source>
        <dbReference type="Proteomes" id="UP000190827"/>
    </source>
</evidence>
<keyword evidence="5 11" id="KW-0418">Kinase</keyword>
<dbReference type="InterPro" id="IPR008271">
    <property type="entry name" value="Ser/Thr_kinase_AS"/>
</dbReference>
<dbReference type="SMART" id="SM00220">
    <property type="entry name" value="S_TKc"/>
    <property type="match status" value="1"/>
</dbReference>
<dbReference type="Proteomes" id="UP000190827">
    <property type="component" value="Unassembled WGS sequence"/>
</dbReference>
<dbReference type="InterPro" id="IPR011009">
    <property type="entry name" value="Kinase-like_dom_sf"/>
</dbReference>
<feature type="region of interest" description="Disordered" evidence="8">
    <location>
        <begin position="299"/>
        <end position="352"/>
    </location>
</feature>
<dbReference type="SUPFAM" id="SSF56112">
    <property type="entry name" value="Protein kinase-like (PK-like)"/>
    <property type="match status" value="1"/>
</dbReference>
<sequence>MTEPATAPSQSGELLDGRYRLERPIGAGGMATVHLATDEVLGRKVAVKLFRPGTTDATDGARTASETRLLASLNHPALVTLFDARVVAGDGSYLVMEHVDGPTLSQRIARSPLPSSEVAAMAVDLAEALHTVHAARVVHRDIKPSNVLLRPTILPHQEYRAKLADFGIAYLIDSTRMTAPGSLMGTVAYLSPELVRGADPAPPADVYALGLVLLEALTGRRAYPQTTTHESLMARLNASPTIPGELGYQWKSLLTSMTAPDPAQRPTALDVATTVRAMDPVLDPADATVATSAPAMTTTADPAPTAATEPLVSTTPFAPMTGARAETGPTTVLDGTRRSERRLDGGARRQVAAHQPRRLRRWLILAAVLLVIAVAVVWFIVSQAQPPAPTLPTLPEPLSTHLDELLRKVTP</sequence>
<dbReference type="PROSITE" id="PS00108">
    <property type="entry name" value="PROTEIN_KINASE_ST"/>
    <property type="match status" value="1"/>
</dbReference>
<dbReference type="Gene3D" id="3.30.200.20">
    <property type="entry name" value="Phosphorylase Kinase, domain 1"/>
    <property type="match status" value="1"/>
</dbReference>
<dbReference type="PROSITE" id="PS00107">
    <property type="entry name" value="PROTEIN_KINASE_ATP"/>
    <property type="match status" value="1"/>
</dbReference>
<evidence type="ECO:0000256" key="7">
    <source>
        <dbReference type="PROSITE-ProRule" id="PRU10141"/>
    </source>
</evidence>
<accession>A0ABY1LPC1</accession>
<dbReference type="InterPro" id="IPR017441">
    <property type="entry name" value="Protein_kinase_ATP_BS"/>
</dbReference>
<feature type="binding site" evidence="7">
    <location>
        <position position="48"/>
    </location>
    <ligand>
        <name>ATP</name>
        <dbReference type="ChEBI" id="CHEBI:30616"/>
    </ligand>
</feature>
<dbReference type="InterPro" id="IPR000719">
    <property type="entry name" value="Prot_kinase_dom"/>
</dbReference>
<protein>
    <recommendedName>
        <fullName evidence="1">non-specific serine/threonine protein kinase</fullName>
        <ecNumber evidence="1">2.7.11.1</ecNumber>
    </recommendedName>
</protein>
<name>A0ABY1LPC1_9MICO</name>
<evidence type="ECO:0000313" key="11">
    <source>
        <dbReference type="EMBL" id="SKC68592.1"/>
    </source>
</evidence>
<comment type="caution">
    <text evidence="11">The sequence shown here is derived from an EMBL/GenBank/DDBJ whole genome shotgun (WGS) entry which is preliminary data.</text>
</comment>
<keyword evidence="9" id="KW-1133">Transmembrane helix</keyword>
<evidence type="ECO:0000256" key="6">
    <source>
        <dbReference type="ARBA" id="ARBA00022840"/>
    </source>
</evidence>
<feature type="domain" description="Protein kinase" evidence="10">
    <location>
        <begin position="19"/>
        <end position="282"/>
    </location>
</feature>
<evidence type="ECO:0000256" key="3">
    <source>
        <dbReference type="ARBA" id="ARBA00022679"/>
    </source>
</evidence>
<keyword evidence="4 7" id="KW-0547">Nucleotide-binding</keyword>
<dbReference type="PROSITE" id="PS50011">
    <property type="entry name" value="PROTEIN_KINASE_DOM"/>
    <property type="match status" value="1"/>
</dbReference>
<keyword evidence="2 11" id="KW-0723">Serine/threonine-protein kinase</keyword>
<dbReference type="GO" id="GO:0004674">
    <property type="term" value="F:protein serine/threonine kinase activity"/>
    <property type="evidence" value="ECO:0007669"/>
    <property type="project" value="UniProtKB-KW"/>
</dbReference>
<evidence type="ECO:0000256" key="4">
    <source>
        <dbReference type="ARBA" id="ARBA00022741"/>
    </source>
</evidence>
<keyword evidence="9" id="KW-0472">Membrane</keyword>
<keyword evidence="6 7" id="KW-0067">ATP-binding</keyword>
<reference evidence="11 12" key="1">
    <citation type="submission" date="2017-02" db="EMBL/GenBank/DDBJ databases">
        <authorList>
            <person name="Varghese N."/>
            <person name="Submissions S."/>
        </authorList>
    </citation>
    <scope>NUCLEOTIDE SEQUENCE [LARGE SCALE GENOMIC DNA]</scope>
    <source>
        <strain evidence="11 12">VKM Ac-1787</strain>
    </source>
</reference>
<evidence type="ECO:0000256" key="9">
    <source>
        <dbReference type="SAM" id="Phobius"/>
    </source>
</evidence>
<feature type="compositionally biased region" description="Basic and acidic residues" evidence="8">
    <location>
        <begin position="335"/>
        <end position="347"/>
    </location>
</feature>